<keyword evidence="4" id="KW-1185">Reference proteome</keyword>
<dbReference type="Proteomes" id="UP001328107">
    <property type="component" value="Unassembled WGS sequence"/>
</dbReference>
<feature type="compositionally biased region" description="Basic and acidic residues" evidence="2">
    <location>
        <begin position="262"/>
        <end position="272"/>
    </location>
</feature>
<feature type="region of interest" description="Disordered" evidence="2">
    <location>
        <begin position="15"/>
        <end position="44"/>
    </location>
</feature>
<sequence>QLLLTCHSSELLAMSTRDRSGRGRSRWNTEDDMDISNSDDERKSRSQHTLRDGILFSNSNYYQFLIKWVAEISLKNPAREKILKETISQATLLERERINLAPHEKVNVLHCDITVKGLPPSVFYGSGYGSERKTAYFAAAKDLMDKCLKMGIITRDLHEAIGNKPSLEPNRRLPDFVRALDVIYHLDSRIAKASWRDKVEQKRSLSPMDFVQLDQLIAESRERVYGVNAPVYDSSFCGLCKRKTHTETCPYGVEEKRLAKLRKAQEEREMARRERRGRSRSRSREKGRDPLREQKERERLEIERKILEQREALAREDEERKLREVTERARAAALAYGGGGIPMVGGPGAAPLVTPGLSGSANPIGMMMHSVPTQPNPPPFANPFHPLNPLGPSPEMVASMAQFAAMMDPTGGGYGKPPQTKEPVTVPTGYAAHVQALEEQRVRMEAEDMARRAAMERERREREETERREKTEAALRAEMEARLHEEIEQKRREMEMELREKLAPREARRLGDDFGAAMSAYGVNVPVSTPLPTQMHVNPYGVMPNPQHPFSPYPHSSPYGLPSMATNVLGTPNPYSLVPSMQQSMTELPEFIEIKSIVNDNADTLKNLAYTRDSNLTNHPVLIRVGNLGGSVMSQMELRQLRDELKDFLAMLQRKVEDGRAKGLQDREVKMERGRDERERREVDQRRRRSRSRSYERRHDRRGRGSGGGGGSYETVGTGTGGGWAYDKPKEVELDSEDVEVIVQVGGNRFRQLRAKEAMELKKDDIVVAQDLKSGKWSTAKVLRVSEKRVQLTVGNAMWKKEFNEVYTPI</sequence>
<accession>A0AAN5DBY3</accession>
<organism evidence="3 4">
    <name type="scientific">Pristionchus mayeri</name>
    <dbReference type="NCBI Taxonomy" id="1317129"/>
    <lineage>
        <taxon>Eukaryota</taxon>
        <taxon>Metazoa</taxon>
        <taxon>Ecdysozoa</taxon>
        <taxon>Nematoda</taxon>
        <taxon>Chromadorea</taxon>
        <taxon>Rhabditida</taxon>
        <taxon>Rhabditina</taxon>
        <taxon>Diplogasteromorpha</taxon>
        <taxon>Diplogasteroidea</taxon>
        <taxon>Neodiplogasteridae</taxon>
        <taxon>Pristionchus</taxon>
    </lineage>
</organism>
<evidence type="ECO:0000313" key="3">
    <source>
        <dbReference type="EMBL" id="GMR59094.1"/>
    </source>
</evidence>
<name>A0AAN5DBY3_9BILA</name>
<feature type="compositionally biased region" description="Basic and acidic residues" evidence="2">
    <location>
        <begin position="659"/>
        <end position="685"/>
    </location>
</feature>
<feature type="coiled-coil region" evidence="1">
    <location>
        <begin position="443"/>
        <end position="500"/>
    </location>
</feature>
<feature type="compositionally biased region" description="Basic and acidic residues" evidence="2">
    <location>
        <begin position="282"/>
        <end position="293"/>
    </location>
</feature>
<comment type="caution">
    <text evidence="3">The sequence shown here is derived from an EMBL/GenBank/DDBJ whole genome shotgun (WGS) entry which is preliminary data.</text>
</comment>
<feature type="compositionally biased region" description="Gly residues" evidence="2">
    <location>
        <begin position="705"/>
        <end position="724"/>
    </location>
</feature>
<evidence type="ECO:0000256" key="2">
    <source>
        <dbReference type="SAM" id="MobiDB-lite"/>
    </source>
</evidence>
<feature type="region of interest" description="Disordered" evidence="2">
    <location>
        <begin position="262"/>
        <end position="293"/>
    </location>
</feature>
<proteinExistence type="predicted"/>
<gene>
    <name evidence="3" type="ORF">PMAYCL1PPCAC_29289</name>
</gene>
<feature type="non-terminal residue" evidence="3">
    <location>
        <position position="1"/>
    </location>
</feature>
<dbReference type="EMBL" id="BTRK01000006">
    <property type="protein sequence ID" value="GMR59094.1"/>
    <property type="molecule type" value="Genomic_DNA"/>
</dbReference>
<evidence type="ECO:0000256" key="1">
    <source>
        <dbReference type="SAM" id="Coils"/>
    </source>
</evidence>
<feature type="region of interest" description="Disordered" evidence="2">
    <location>
        <begin position="659"/>
        <end position="728"/>
    </location>
</feature>
<reference evidence="4" key="1">
    <citation type="submission" date="2022-10" db="EMBL/GenBank/DDBJ databases">
        <title>Genome assembly of Pristionchus species.</title>
        <authorList>
            <person name="Yoshida K."/>
            <person name="Sommer R.J."/>
        </authorList>
    </citation>
    <scope>NUCLEOTIDE SEQUENCE [LARGE SCALE GENOMIC DNA]</scope>
    <source>
        <strain evidence="4">RS5460</strain>
    </source>
</reference>
<dbReference type="AlphaFoldDB" id="A0AAN5DBY3"/>
<evidence type="ECO:0000313" key="4">
    <source>
        <dbReference type="Proteomes" id="UP001328107"/>
    </source>
</evidence>
<protein>
    <submittedName>
        <fullName evidence="3">Uncharacterized protein</fullName>
    </submittedName>
</protein>
<keyword evidence="1" id="KW-0175">Coiled coil</keyword>